<dbReference type="EMBL" id="VSSQ01137953">
    <property type="protein sequence ID" value="MPN61395.1"/>
    <property type="molecule type" value="Genomic_DNA"/>
</dbReference>
<dbReference type="AlphaFoldDB" id="A0A645JCF0"/>
<comment type="caution">
    <text evidence="1">The sequence shown here is derived from an EMBL/GenBank/DDBJ whole genome shotgun (WGS) entry which is preliminary data.</text>
</comment>
<accession>A0A645JCF0</accession>
<sequence>MDGFYQQSKDRMFGEADMKVKNTYADYLIQYCGDTQLEH</sequence>
<evidence type="ECO:0000313" key="1">
    <source>
        <dbReference type="EMBL" id="MPN61395.1"/>
    </source>
</evidence>
<proteinExistence type="predicted"/>
<reference evidence="1" key="1">
    <citation type="submission" date="2019-08" db="EMBL/GenBank/DDBJ databases">
        <authorList>
            <person name="Kucharzyk K."/>
            <person name="Murdoch R.W."/>
            <person name="Higgins S."/>
            <person name="Loffler F."/>
        </authorList>
    </citation>
    <scope>NUCLEOTIDE SEQUENCE</scope>
</reference>
<gene>
    <name evidence="1" type="ORF">SDC9_209132</name>
</gene>
<protein>
    <submittedName>
        <fullName evidence="1">Uncharacterized protein</fullName>
    </submittedName>
</protein>
<organism evidence="1">
    <name type="scientific">bioreactor metagenome</name>
    <dbReference type="NCBI Taxonomy" id="1076179"/>
    <lineage>
        <taxon>unclassified sequences</taxon>
        <taxon>metagenomes</taxon>
        <taxon>ecological metagenomes</taxon>
    </lineage>
</organism>
<name>A0A645JCF0_9ZZZZ</name>